<dbReference type="PANTHER" id="PTHR24351">
    <property type="entry name" value="RIBOSOMAL PROTEIN S6 KINASE"/>
    <property type="match status" value="1"/>
</dbReference>
<keyword evidence="9" id="KW-1185">Reference proteome</keyword>
<evidence type="ECO:0000256" key="1">
    <source>
        <dbReference type="ARBA" id="ARBA00022527"/>
    </source>
</evidence>
<keyword evidence="3 6" id="KW-0547">Nucleotide-binding</keyword>
<keyword evidence="4" id="KW-0418">Kinase</keyword>
<feature type="domain" description="Protein kinase" evidence="8">
    <location>
        <begin position="83"/>
        <end position="159"/>
    </location>
</feature>
<name>A0A914Q6M3_9BILA</name>
<evidence type="ECO:0000313" key="10">
    <source>
        <dbReference type="WBParaSite" id="PDA_v2.g27113.t1"/>
    </source>
</evidence>
<accession>A0A914Q6M3</accession>
<dbReference type="PROSITE" id="PS50011">
    <property type="entry name" value="PROTEIN_KINASE_DOM"/>
    <property type="match status" value="1"/>
</dbReference>
<feature type="compositionally biased region" description="Basic and acidic residues" evidence="7">
    <location>
        <begin position="12"/>
        <end position="25"/>
    </location>
</feature>
<evidence type="ECO:0000256" key="7">
    <source>
        <dbReference type="SAM" id="MobiDB-lite"/>
    </source>
</evidence>
<evidence type="ECO:0000256" key="4">
    <source>
        <dbReference type="ARBA" id="ARBA00022777"/>
    </source>
</evidence>
<protein>
    <submittedName>
        <fullName evidence="10">Protein kinase domain-containing protein</fullName>
    </submittedName>
</protein>
<evidence type="ECO:0000256" key="3">
    <source>
        <dbReference type="ARBA" id="ARBA00022741"/>
    </source>
</evidence>
<dbReference type="InterPro" id="IPR017441">
    <property type="entry name" value="Protein_kinase_ATP_BS"/>
</dbReference>
<evidence type="ECO:0000256" key="6">
    <source>
        <dbReference type="PROSITE-ProRule" id="PRU10141"/>
    </source>
</evidence>
<proteinExistence type="predicted"/>
<organism evidence="9 10">
    <name type="scientific">Panagrolaimus davidi</name>
    <dbReference type="NCBI Taxonomy" id="227884"/>
    <lineage>
        <taxon>Eukaryota</taxon>
        <taxon>Metazoa</taxon>
        <taxon>Ecdysozoa</taxon>
        <taxon>Nematoda</taxon>
        <taxon>Chromadorea</taxon>
        <taxon>Rhabditida</taxon>
        <taxon>Tylenchina</taxon>
        <taxon>Panagrolaimomorpha</taxon>
        <taxon>Panagrolaimoidea</taxon>
        <taxon>Panagrolaimidae</taxon>
        <taxon>Panagrolaimus</taxon>
    </lineage>
</organism>
<feature type="region of interest" description="Disordered" evidence="7">
    <location>
        <begin position="1"/>
        <end position="25"/>
    </location>
</feature>
<keyword evidence="2" id="KW-0808">Transferase</keyword>
<reference evidence="10" key="1">
    <citation type="submission" date="2022-11" db="UniProtKB">
        <authorList>
            <consortium name="WormBaseParasite"/>
        </authorList>
    </citation>
    <scope>IDENTIFICATION</scope>
</reference>
<dbReference type="Gene3D" id="3.30.200.20">
    <property type="entry name" value="Phosphorylase Kinase, domain 1"/>
    <property type="match status" value="1"/>
</dbReference>
<sequence length="159" mass="17920">MAGIFDLDLDEPNERSSQKRQRYEDESAMIIEDEDHEYDNIIDGAIDSVPASSSYMADPSVEAIELDEDVVNPPNMRVGPNDFHLLRVLGKGGYGKVVQVKKKSGADKDKIFAMKILKKASLIRNQKDTAHTKAERNILESVKVSIVYLFAFLLHLHNF</sequence>
<evidence type="ECO:0000256" key="5">
    <source>
        <dbReference type="ARBA" id="ARBA00022840"/>
    </source>
</evidence>
<evidence type="ECO:0000259" key="8">
    <source>
        <dbReference type="PROSITE" id="PS50011"/>
    </source>
</evidence>
<dbReference type="InterPro" id="IPR011009">
    <property type="entry name" value="Kinase-like_dom_sf"/>
</dbReference>
<feature type="binding site" evidence="6">
    <location>
        <position position="115"/>
    </location>
    <ligand>
        <name>ATP</name>
        <dbReference type="ChEBI" id="CHEBI:30616"/>
    </ligand>
</feature>
<dbReference type="PROSITE" id="PS00107">
    <property type="entry name" value="PROTEIN_KINASE_ATP"/>
    <property type="match status" value="1"/>
</dbReference>
<evidence type="ECO:0000313" key="9">
    <source>
        <dbReference type="Proteomes" id="UP000887578"/>
    </source>
</evidence>
<evidence type="ECO:0000256" key="2">
    <source>
        <dbReference type="ARBA" id="ARBA00022679"/>
    </source>
</evidence>
<dbReference type="SUPFAM" id="SSF56112">
    <property type="entry name" value="Protein kinase-like (PK-like)"/>
    <property type="match status" value="1"/>
</dbReference>
<dbReference type="Proteomes" id="UP000887578">
    <property type="component" value="Unplaced"/>
</dbReference>
<dbReference type="GO" id="GO:0005524">
    <property type="term" value="F:ATP binding"/>
    <property type="evidence" value="ECO:0007669"/>
    <property type="project" value="UniProtKB-UniRule"/>
</dbReference>
<keyword evidence="1" id="KW-0723">Serine/threonine-protein kinase</keyword>
<dbReference type="GO" id="GO:0004674">
    <property type="term" value="F:protein serine/threonine kinase activity"/>
    <property type="evidence" value="ECO:0007669"/>
    <property type="project" value="UniProtKB-KW"/>
</dbReference>
<dbReference type="WBParaSite" id="PDA_v2.g27113.t1">
    <property type="protein sequence ID" value="PDA_v2.g27113.t1"/>
    <property type="gene ID" value="PDA_v2.g27113"/>
</dbReference>
<keyword evidence="5 6" id="KW-0067">ATP-binding</keyword>
<dbReference type="InterPro" id="IPR000719">
    <property type="entry name" value="Prot_kinase_dom"/>
</dbReference>
<dbReference type="AlphaFoldDB" id="A0A914Q6M3"/>